<organism evidence="1 2">
    <name type="scientific">Saccharolobus islandicus (strain M.16.4 / Kamchatka #3)</name>
    <name type="common">Sulfolobus islandicus</name>
    <dbReference type="NCBI Taxonomy" id="426118"/>
    <lineage>
        <taxon>Archaea</taxon>
        <taxon>Thermoproteota</taxon>
        <taxon>Thermoprotei</taxon>
        <taxon>Sulfolobales</taxon>
        <taxon>Sulfolobaceae</taxon>
        <taxon>Saccharolobus</taxon>
    </lineage>
</organism>
<dbReference type="AlphaFoldDB" id="C4KK43"/>
<accession>C4KK43</accession>
<dbReference type="HOGENOM" id="CLU_2191141_0_0_2"/>
<dbReference type="EMBL" id="CP001402">
    <property type="protein sequence ID" value="ACR40784.1"/>
    <property type="molecule type" value="Genomic_DNA"/>
</dbReference>
<reference evidence="1 2" key="1">
    <citation type="journal article" date="2009" name="Proc. Natl. Acad. Sci. U.S.A.">
        <title>Biogeography of the Sulfolobus islandicus pan-genome.</title>
        <authorList>
            <person name="Reno M.L."/>
            <person name="Held N.L."/>
            <person name="Fields C.J."/>
            <person name="Burke P.V."/>
            <person name="Whitaker R.J."/>
        </authorList>
    </citation>
    <scope>NUCLEOTIDE SEQUENCE [LARGE SCALE GENOMIC DNA]</scope>
    <source>
        <strain evidence="2">M.16.4 / Kamchatka #3</strain>
    </source>
</reference>
<gene>
    <name evidence="1" type="ordered locus">M164_0150</name>
</gene>
<proteinExistence type="predicted"/>
<dbReference type="KEGG" id="sid:M164_0150"/>
<evidence type="ECO:0000313" key="1">
    <source>
        <dbReference type="EMBL" id="ACR40784.1"/>
    </source>
</evidence>
<dbReference type="Proteomes" id="UP000001479">
    <property type="component" value="Chromosome"/>
</dbReference>
<sequence>MRANNCLNRRTNMPTQIQFGTNWVQVKGSIFYLTPHALRVVKEFYEEAKADNIKVDIEYLAKAFELLKPESEAEAKKFIDILNEIYPETKEIIDRIYTNKNAYNTVREL</sequence>
<evidence type="ECO:0000313" key="2">
    <source>
        <dbReference type="Proteomes" id="UP000001479"/>
    </source>
</evidence>
<name>C4KK43_SACI6</name>
<protein>
    <submittedName>
        <fullName evidence="1">Uncharacterized protein</fullName>
    </submittedName>
</protein>